<dbReference type="Proteomes" id="UP000003586">
    <property type="component" value="Chromosome"/>
</dbReference>
<sequence>MPPEKPHPPPGQPTAFHPESITNEILERLFGSKPARRFIKKADYKLII</sequence>
<dbReference type="HOGENOM" id="CLU_3155372_0_0_10"/>
<proteinExistence type="predicted"/>
<name>W0F7F3_9BACT</name>
<dbReference type="EMBL" id="CP007035">
    <property type="protein sequence ID" value="AHF17728.1"/>
    <property type="molecule type" value="Genomic_DNA"/>
</dbReference>
<reference evidence="1 2" key="1">
    <citation type="submission" date="2013-12" db="EMBL/GenBank/DDBJ databases">
        <authorList>
            <consortium name="DOE Joint Genome Institute"/>
            <person name="Eisen J."/>
            <person name="Huntemann M."/>
            <person name="Han J."/>
            <person name="Chen A."/>
            <person name="Kyrpides N."/>
            <person name="Mavromatis K."/>
            <person name="Markowitz V."/>
            <person name="Palaniappan K."/>
            <person name="Ivanova N."/>
            <person name="Schaumberg A."/>
            <person name="Pati A."/>
            <person name="Liolios K."/>
            <person name="Nordberg H.P."/>
            <person name="Cantor M.N."/>
            <person name="Hua S.X."/>
            <person name="Woyke T."/>
        </authorList>
    </citation>
    <scope>NUCLEOTIDE SEQUENCE [LARGE SCALE GENOMIC DNA]</scope>
    <source>
        <strain evidence="2">DSM 19437</strain>
    </source>
</reference>
<keyword evidence="2" id="KW-1185">Reference proteome</keyword>
<organism evidence="1 2">
    <name type="scientific">Niabella soli DSM 19437</name>
    <dbReference type="NCBI Taxonomy" id="929713"/>
    <lineage>
        <taxon>Bacteria</taxon>
        <taxon>Pseudomonadati</taxon>
        <taxon>Bacteroidota</taxon>
        <taxon>Chitinophagia</taxon>
        <taxon>Chitinophagales</taxon>
        <taxon>Chitinophagaceae</taxon>
        <taxon>Niabella</taxon>
    </lineage>
</organism>
<dbReference type="AlphaFoldDB" id="W0F7F3"/>
<evidence type="ECO:0000313" key="1">
    <source>
        <dbReference type="EMBL" id="AHF17728.1"/>
    </source>
</evidence>
<evidence type="ECO:0000313" key="2">
    <source>
        <dbReference type="Proteomes" id="UP000003586"/>
    </source>
</evidence>
<protein>
    <submittedName>
        <fullName evidence="1">Uncharacterized protein</fullName>
    </submittedName>
</protein>
<dbReference type="KEGG" id="nso:NIASO_13230"/>
<accession>W0F7F3</accession>
<gene>
    <name evidence="1" type="ORF">NIASO_13230</name>
</gene>